<evidence type="ECO:0000256" key="2">
    <source>
        <dbReference type="ARBA" id="ARBA00023125"/>
    </source>
</evidence>
<proteinExistence type="predicted"/>
<gene>
    <name evidence="6" type="ORF">ACFO8L_25510</name>
</gene>
<reference evidence="7" key="1">
    <citation type="journal article" date="2019" name="Int. J. Syst. Evol. Microbiol.">
        <title>The Global Catalogue of Microorganisms (GCM) 10K type strain sequencing project: providing services to taxonomists for standard genome sequencing and annotation.</title>
        <authorList>
            <consortium name="The Broad Institute Genomics Platform"/>
            <consortium name="The Broad Institute Genome Sequencing Center for Infectious Disease"/>
            <person name="Wu L."/>
            <person name="Ma J."/>
        </authorList>
    </citation>
    <scope>NUCLEOTIDE SEQUENCE [LARGE SCALE GENOMIC DNA]</scope>
    <source>
        <strain evidence="7">CCUG 49560</strain>
    </source>
</reference>
<dbReference type="RefSeq" id="WP_262843958.1">
    <property type="nucleotide sequence ID" value="NZ_JANZYP010000023.1"/>
</dbReference>
<protein>
    <submittedName>
        <fullName evidence="6">ScbR family autoregulator-binding transcription factor</fullName>
    </submittedName>
</protein>
<dbReference type="EMBL" id="JBHSFN010000016">
    <property type="protein sequence ID" value="MFC4589473.1"/>
    <property type="molecule type" value="Genomic_DNA"/>
</dbReference>
<organism evidence="6 7">
    <name type="scientific">Sphaerisporangium corydalis</name>
    <dbReference type="NCBI Taxonomy" id="1441875"/>
    <lineage>
        <taxon>Bacteria</taxon>
        <taxon>Bacillati</taxon>
        <taxon>Actinomycetota</taxon>
        <taxon>Actinomycetes</taxon>
        <taxon>Streptosporangiales</taxon>
        <taxon>Streptosporangiaceae</taxon>
        <taxon>Sphaerisporangium</taxon>
    </lineage>
</organism>
<evidence type="ECO:0000313" key="7">
    <source>
        <dbReference type="Proteomes" id="UP001595891"/>
    </source>
</evidence>
<dbReference type="PROSITE" id="PS01081">
    <property type="entry name" value="HTH_TETR_1"/>
    <property type="match status" value="1"/>
</dbReference>
<dbReference type="Gene3D" id="1.10.357.10">
    <property type="entry name" value="Tetracycline Repressor, domain 2"/>
    <property type="match status" value="1"/>
</dbReference>
<sequence length="202" mass="22190">MAKQARAVATRQRVLEGAAEVFEEYGYAATTMAQILERCGVTKGALYFHFGSKEKLARAILDADEKLLATLVSGDRSPLQVVIDASHGFARELQTNVIARASVRLAIEHGTFSRVEFTTHVMWQEGTRELLARARRQGDLLPDIDIDAVAETVVAAFTGAQIVSQAVSGRRDLRQRLTNFWKLVLPGIVPGDQIRRFDPAGG</sequence>
<dbReference type="SUPFAM" id="SSF48498">
    <property type="entry name" value="Tetracyclin repressor-like, C-terminal domain"/>
    <property type="match status" value="1"/>
</dbReference>
<keyword evidence="3" id="KW-0804">Transcription</keyword>
<accession>A0ABV9EJ39</accession>
<name>A0ABV9EJ39_9ACTN</name>
<evidence type="ECO:0000259" key="5">
    <source>
        <dbReference type="PROSITE" id="PS50977"/>
    </source>
</evidence>
<dbReference type="InterPro" id="IPR047923">
    <property type="entry name" value="ArpA-like"/>
</dbReference>
<evidence type="ECO:0000256" key="4">
    <source>
        <dbReference type="PROSITE-ProRule" id="PRU00335"/>
    </source>
</evidence>
<dbReference type="InterPro" id="IPR050109">
    <property type="entry name" value="HTH-type_TetR-like_transc_reg"/>
</dbReference>
<dbReference type="Proteomes" id="UP001595891">
    <property type="component" value="Unassembled WGS sequence"/>
</dbReference>
<keyword evidence="7" id="KW-1185">Reference proteome</keyword>
<evidence type="ECO:0000313" key="6">
    <source>
        <dbReference type="EMBL" id="MFC4589473.1"/>
    </source>
</evidence>
<dbReference type="PANTHER" id="PTHR30055">
    <property type="entry name" value="HTH-TYPE TRANSCRIPTIONAL REGULATOR RUTR"/>
    <property type="match status" value="1"/>
</dbReference>
<dbReference type="PROSITE" id="PS50977">
    <property type="entry name" value="HTH_TETR_2"/>
    <property type="match status" value="1"/>
</dbReference>
<dbReference type="InterPro" id="IPR001647">
    <property type="entry name" value="HTH_TetR"/>
</dbReference>
<dbReference type="NCBIfam" id="NF041196">
    <property type="entry name" value="ScbR_bind_reg"/>
    <property type="match status" value="1"/>
</dbReference>
<keyword evidence="1" id="KW-0805">Transcription regulation</keyword>
<dbReference type="InterPro" id="IPR036271">
    <property type="entry name" value="Tet_transcr_reg_TetR-rel_C_sf"/>
</dbReference>
<dbReference type="SUPFAM" id="SSF46689">
    <property type="entry name" value="Homeodomain-like"/>
    <property type="match status" value="1"/>
</dbReference>
<evidence type="ECO:0000256" key="1">
    <source>
        <dbReference type="ARBA" id="ARBA00023015"/>
    </source>
</evidence>
<comment type="caution">
    <text evidence="6">The sequence shown here is derived from an EMBL/GenBank/DDBJ whole genome shotgun (WGS) entry which is preliminary data.</text>
</comment>
<dbReference type="InterPro" id="IPR009057">
    <property type="entry name" value="Homeodomain-like_sf"/>
</dbReference>
<dbReference type="PRINTS" id="PR00455">
    <property type="entry name" value="HTHTETR"/>
</dbReference>
<feature type="DNA-binding region" description="H-T-H motif" evidence="4">
    <location>
        <begin position="31"/>
        <end position="50"/>
    </location>
</feature>
<feature type="domain" description="HTH tetR-type" evidence="5">
    <location>
        <begin position="8"/>
        <end position="68"/>
    </location>
</feature>
<dbReference type="PANTHER" id="PTHR30055:SF234">
    <property type="entry name" value="HTH-TYPE TRANSCRIPTIONAL REGULATOR BETI"/>
    <property type="match status" value="1"/>
</dbReference>
<dbReference type="Pfam" id="PF00440">
    <property type="entry name" value="TetR_N"/>
    <property type="match status" value="1"/>
</dbReference>
<dbReference type="InterPro" id="IPR054126">
    <property type="entry name" value="CprB_TetR_C"/>
</dbReference>
<dbReference type="InterPro" id="IPR023772">
    <property type="entry name" value="DNA-bd_HTH_TetR-type_CS"/>
</dbReference>
<keyword evidence="2 4" id="KW-0238">DNA-binding</keyword>
<dbReference type="Pfam" id="PF21935">
    <property type="entry name" value="TetR_C_45"/>
    <property type="match status" value="1"/>
</dbReference>
<evidence type="ECO:0000256" key="3">
    <source>
        <dbReference type="ARBA" id="ARBA00023163"/>
    </source>
</evidence>